<dbReference type="InterPro" id="IPR019035">
    <property type="entry name" value="Mediator_Med12"/>
</dbReference>
<comment type="similarity">
    <text evidence="4">Belongs to the hexokinase family.</text>
</comment>
<dbReference type="GO" id="GO:0005524">
    <property type="term" value="F:ATP binding"/>
    <property type="evidence" value="ECO:0007669"/>
    <property type="project" value="UniProtKB-KW"/>
</dbReference>
<dbReference type="EMBL" id="QOKY01000179">
    <property type="protein sequence ID" value="RMZ54481.1"/>
    <property type="molecule type" value="Genomic_DNA"/>
</dbReference>
<feature type="region of interest" description="Disordered" evidence="17">
    <location>
        <begin position="784"/>
        <end position="806"/>
    </location>
</feature>
<evidence type="ECO:0000256" key="6">
    <source>
        <dbReference type="ARBA" id="ARBA00012324"/>
    </source>
</evidence>
<dbReference type="Gene3D" id="3.30.420.40">
    <property type="match status" value="2"/>
</dbReference>
<dbReference type="UniPathway" id="UPA00242"/>
<dbReference type="GO" id="GO:0005536">
    <property type="term" value="F:D-glucose binding"/>
    <property type="evidence" value="ECO:0007669"/>
    <property type="project" value="InterPro"/>
</dbReference>
<dbReference type="GO" id="GO:0006357">
    <property type="term" value="P:regulation of transcription by RNA polymerase II"/>
    <property type="evidence" value="ECO:0007669"/>
    <property type="project" value="InterPro"/>
</dbReference>
<evidence type="ECO:0000256" key="9">
    <source>
        <dbReference type="ARBA" id="ARBA00022777"/>
    </source>
</evidence>
<comment type="pathway">
    <text evidence="2">Carbohydrate degradation; glycolysis; D-glyceraldehyde 3-phosphate and glycerone phosphate from D-glucose: step 1/4.</text>
</comment>
<evidence type="ECO:0000256" key="1">
    <source>
        <dbReference type="ARBA" id="ARBA00004123"/>
    </source>
</evidence>
<dbReference type="InterPro" id="IPR022672">
    <property type="entry name" value="Hexokinase_N"/>
</dbReference>
<dbReference type="Gene3D" id="3.40.367.20">
    <property type="match status" value="2"/>
</dbReference>
<evidence type="ECO:0000256" key="11">
    <source>
        <dbReference type="ARBA" id="ARBA00023015"/>
    </source>
</evidence>
<organism evidence="19 20">
    <name type="scientific">Auxenochlorella protothecoides</name>
    <name type="common">Green microalga</name>
    <name type="synonym">Chlorella protothecoides</name>
    <dbReference type="NCBI Taxonomy" id="3075"/>
    <lineage>
        <taxon>Eukaryota</taxon>
        <taxon>Viridiplantae</taxon>
        <taxon>Chlorophyta</taxon>
        <taxon>core chlorophytes</taxon>
        <taxon>Trebouxiophyceae</taxon>
        <taxon>Chlorellales</taxon>
        <taxon>Chlorellaceae</taxon>
        <taxon>Auxenochlorella</taxon>
    </lineage>
</organism>
<dbReference type="GO" id="GO:0008865">
    <property type="term" value="F:fructokinase activity"/>
    <property type="evidence" value="ECO:0007669"/>
    <property type="project" value="TreeGrafter"/>
</dbReference>
<reference evidence="20" key="1">
    <citation type="journal article" date="2018" name="Algal Res.">
        <title>Characterization of plant carbon substrate utilization by Auxenochlorella protothecoides.</title>
        <authorList>
            <person name="Vogler B.W."/>
            <person name="Starkenburg S.R."/>
            <person name="Sudasinghe N."/>
            <person name="Schambach J.Y."/>
            <person name="Rollin J.A."/>
            <person name="Pattathil S."/>
            <person name="Barry A.N."/>
        </authorList>
    </citation>
    <scope>NUCLEOTIDE SEQUENCE [LARGE SCALE GENOMIC DNA]</scope>
    <source>
        <strain evidence="20">UTEX 25</strain>
    </source>
</reference>
<evidence type="ECO:0000256" key="8">
    <source>
        <dbReference type="ARBA" id="ARBA00022741"/>
    </source>
</evidence>
<dbReference type="GO" id="GO:0016592">
    <property type="term" value="C:mediator complex"/>
    <property type="evidence" value="ECO:0007669"/>
    <property type="project" value="InterPro"/>
</dbReference>
<feature type="domain" description="Mediator complex subunit Med12" evidence="18">
    <location>
        <begin position="709"/>
        <end position="772"/>
    </location>
</feature>
<name>A0A3M7KVH6_AUXPR</name>
<evidence type="ECO:0000256" key="15">
    <source>
        <dbReference type="ARBA" id="ARBA00044613"/>
    </source>
</evidence>
<feature type="compositionally biased region" description="Basic and acidic residues" evidence="17">
    <location>
        <begin position="793"/>
        <end position="806"/>
    </location>
</feature>
<sequence>AAGLFYLLYKGKREAGDRSLQRKILKEYQDLFDVSTQRLRDVQRDLILQVEAGLRGDKSGLLMLPTFVDILPTGDEQGDYYAIDLGGTNLRVLHTRLGPGKGEASQRWGAQAGLLWLEGELQQEQMVPGEAAADLYHHTFLCQGEEQDIREWPIPKECFNTDSGKLLEFVADCVEEMLVEHPPASGALPVLGFCFSFGFNQTALNNGVLVRWTKGFYGKGLIGEDIVGALQCVFRARGRAVEIPAILNDTVATLIALRYAEPATQLGIILGTGTNAAYQERIDRIKTLDPGFKGRSEHMEDDWVDAASVNPGRGRLEKLVSGLYMGEIVRRALARLGQHAGLVLRWTEDGAHRIMDAALDCGVTGPAVRALVDLLGPAAAALPAARLTVAVSAWVAGACRAGPPAPALVDWAALLVSHGSFCPASHLDALLATGRLEEGGGHRAFLAELPPALLRAEDRDGTLASRYRALWTHLAGAGSGEGKEPLHASSGELDAFMGTAEEQDQLDAEEAELDALQAGLLPWLAVPAWGGEGKSAHRSRVVAAMDGSVFCRYAGYRAMMRDTLERLLGREAAAALELREARDGDVETFRKRLHALLEASALEKLLMVVTSAPVLEAADADVQPLPPVHPAIIARINDNPPSHYVVQISDGSLDVSMDTEEDVHVPEAVNAEAVKDVSYQQPLGIDRSAELCLSVLDEAPEGRCLHGRDVAAMQEVAMGDAARRAWLAALAGSCPLGSLAAQGVPHGLGKGQLWEALAEAGVPLPRALWLVRVVYLQRSRCDRGRGSGPAHAAHADRRAVARARVSPDRPRLQAEVCAGLLTLARELVAGGGEDAGVQAWLAEARSRQGLGHWVLGCLTDAAAAQEGGGGAGGSPSLEAILGGELRARCEADVPHGVRAAEEILIAGSGLTALRPGMSADAVAALSPVAAAACLGAPGLASALERAVDGGAGVDRAELLLALLGAIGADARGALPEAEPATLQARLLEHLAPANSPLVTLLLDTLGLLGGGGRATTLASSAPPLLPSLLRALRSRPPPSAVGLALLCLQRGEGQGAGLLDALQADLVDARGQTGRGQVLAALLCLSRTGAPRQRAFAEALLSGLERAAGEGRGADVLTGRVGPMLEALLPLLPLVYQDRAPEAARNLRARALRACCTLAPALAAVPGSNARGLGRRTMAVAQALLMGGWAPWLRGDAERKLRDVQPYEGSRALAADLQARNMPKRLRACLLAMLPMPPPSAGLMELPGSENGAPLLVDPWTLIDSGWKAGPRTAALEPWSAAEAPPPAPNPPAWLEGCIRRERGVRELQ</sequence>
<dbReference type="Pfam" id="PF03727">
    <property type="entry name" value="Hexokinase_2"/>
    <property type="match status" value="1"/>
</dbReference>
<dbReference type="PANTHER" id="PTHR19443">
    <property type="entry name" value="HEXOKINASE"/>
    <property type="match status" value="1"/>
</dbReference>
<dbReference type="SUPFAM" id="SSF53067">
    <property type="entry name" value="Actin-like ATPase domain"/>
    <property type="match status" value="2"/>
</dbReference>
<evidence type="ECO:0000256" key="10">
    <source>
        <dbReference type="ARBA" id="ARBA00022840"/>
    </source>
</evidence>
<protein>
    <recommendedName>
        <fullName evidence="6">hexokinase</fullName>
        <ecNumber evidence="6">2.7.1.1</ecNumber>
    </recommendedName>
</protein>
<comment type="similarity">
    <text evidence="5">Belongs to the Mediator complex subunit 12 family.</text>
</comment>
<keyword evidence="11" id="KW-0805">Transcription regulation</keyword>
<dbReference type="InterPro" id="IPR001312">
    <property type="entry name" value="Hexokinase"/>
</dbReference>
<dbReference type="PANTHER" id="PTHR19443:SF16">
    <property type="entry name" value="HEXOKINASE TYPE 1-RELATED"/>
    <property type="match status" value="1"/>
</dbReference>
<dbReference type="SMART" id="SM01281">
    <property type="entry name" value="Med12"/>
    <property type="match status" value="1"/>
</dbReference>
<dbReference type="Pfam" id="PF00349">
    <property type="entry name" value="Hexokinase_1"/>
    <property type="match status" value="1"/>
</dbReference>
<dbReference type="Pfam" id="PF09497">
    <property type="entry name" value="Med12"/>
    <property type="match status" value="1"/>
</dbReference>
<comment type="subcellular location">
    <subcellularLocation>
        <location evidence="1">Nucleus</location>
    </subcellularLocation>
</comment>
<evidence type="ECO:0000256" key="17">
    <source>
        <dbReference type="SAM" id="MobiDB-lite"/>
    </source>
</evidence>
<keyword evidence="8" id="KW-0547">Nucleotide-binding</keyword>
<evidence type="ECO:0000259" key="18">
    <source>
        <dbReference type="SMART" id="SM01281"/>
    </source>
</evidence>
<evidence type="ECO:0000256" key="3">
    <source>
        <dbReference type="ARBA" id="ARBA00005028"/>
    </source>
</evidence>
<evidence type="ECO:0000256" key="4">
    <source>
        <dbReference type="ARBA" id="ARBA00009225"/>
    </source>
</evidence>
<dbReference type="EC" id="2.7.1.1" evidence="6"/>
<dbReference type="InterPro" id="IPR022673">
    <property type="entry name" value="Hexokinase_C"/>
</dbReference>
<dbReference type="Proteomes" id="UP000279271">
    <property type="component" value="Unassembled WGS sequence"/>
</dbReference>
<keyword evidence="12" id="KW-0324">Glycolysis</keyword>
<dbReference type="GO" id="GO:0001678">
    <property type="term" value="P:intracellular glucose homeostasis"/>
    <property type="evidence" value="ECO:0007669"/>
    <property type="project" value="InterPro"/>
</dbReference>
<accession>A0A3M7KVH6</accession>
<keyword evidence="10" id="KW-0067">ATP-binding</keyword>
<gene>
    <name evidence="19" type="ORF">APUTEX25_002057</name>
</gene>
<feature type="non-terminal residue" evidence="19">
    <location>
        <position position="1"/>
    </location>
</feature>
<evidence type="ECO:0000313" key="20">
    <source>
        <dbReference type="Proteomes" id="UP000279271"/>
    </source>
</evidence>
<comment type="catalytic activity">
    <reaction evidence="15">
        <text>a D-hexose + ATP = a D-hexose 6-phosphate + ADP + H(+)</text>
        <dbReference type="Rhea" id="RHEA:22740"/>
        <dbReference type="ChEBI" id="CHEBI:4194"/>
        <dbReference type="ChEBI" id="CHEBI:15378"/>
        <dbReference type="ChEBI" id="CHEBI:30616"/>
        <dbReference type="ChEBI" id="CHEBI:229467"/>
        <dbReference type="ChEBI" id="CHEBI:456216"/>
        <dbReference type="EC" id="2.7.1.1"/>
    </reaction>
    <physiologicalReaction direction="left-to-right" evidence="15">
        <dbReference type="Rhea" id="RHEA:22741"/>
    </physiologicalReaction>
</comment>
<evidence type="ECO:0000256" key="5">
    <source>
        <dbReference type="ARBA" id="ARBA00010289"/>
    </source>
</evidence>
<evidence type="ECO:0000256" key="14">
    <source>
        <dbReference type="ARBA" id="ARBA00023242"/>
    </source>
</evidence>
<evidence type="ECO:0000313" key="19">
    <source>
        <dbReference type="EMBL" id="RMZ54481.1"/>
    </source>
</evidence>
<dbReference type="GO" id="GO:0005739">
    <property type="term" value="C:mitochondrion"/>
    <property type="evidence" value="ECO:0007669"/>
    <property type="project" value="TreeGrafter"/>
</dbReference>
<dbReference type="UniPathway" id="UPA00109">
    <property type="reaction ID" value="UER00180"/>
</dbReference>
<dbReference type="GO" id="GO:0004340">
    <property type="term" value="F:glucokinase activity"/>
    <property type="evidence" value="ECO:0007669"/>
    <property type="project" value="TreeGrafter"/>
</dbReference>
<comment type="caution">
    <text evidence="19">The sequence shown here is derived from an EMBL/GenBank/DDBJ whole genome shotgun (WGS) entry which is preliminary data.</text>
</comment>
<dbReference type="InterPro" id="IPR043129">
    <property type="entry name" value="ATPase_NBD"/>
</dbReference>
<keyword evidence="9" id="KW-0418">Kinase</keyword>
<dbReference type="GO" id="GO:0005829">
    <property type="term" value="C:cytosol"/>
    <property type="evidence" value="ECO:0007669"/>
    <property type="project" value="TreeGrafter"/>
</dbReference>
<dbReference type="PROSITE" id="PS51748">
    <property type="entry name" value="HEXOKINASE_2"/>
    <property type="match status" value="1"/>
</dbReference>
<proteinExistence type="inferred from homology"/>
<dbReference type="GO" id="GO:0006096">
    <property type="term" value="P:glycolytic process"/>
    <property type="evidence" value="ECO:0007669"/>
    <property type="project" value="UniProtKB-UniPathway"/>
</dbReference>
<keyword evidence="14" id="KW-0539">Nucleus</keyword>
<dbReference type="PRINTS" id="PR00475">
    <property type="entry name" value="HEXOKINASE"/>
</dbReference>
<evidence type="ECO:0000256" key="12">
    <source>
        <dbReference type="ARBA" id="ARBA00023152"/>
    </source>
</evidence>
<dbReference type="GO" id="GO:0003712">
    <property type="term" value="F:transcription coregulator activity"/>
    <property type="evidence" value="ECO:0007669"/>
    <property type="project" value="InterPro"/>
</dbReference>
<keyword evidence="7" id="KW-0808">Transferase</keyword>
<evidence type="ECO:0000256" key="13">
    <source>
        <dbReference type="ARBA" id="ARBA00023163"/>
    </source>
</evidence>
<evidence type="ECO:0000256" key="2">
    <source>
        <dbReference type="ARBA" id="ARBA00004888"/>
    </source>
</evidence>
<evidence type="ECO:0000256" key="16">
    <source>
        <dbReference type="ARBA" id="ARBA00047905"/>
    </source>
</evidence>
<keyword evidence="13" id="KW-0804">Transcription</keyword>
<comment type="catalytic activity">
    <reaction evidence="16">
        <text>D-fructose + ATP = D-fructose 6-phosphate + ADP + H(+)</text>
        <dbReference type="Rhea" id="RHEA:16125"/>
        <dbReference type="ChEBI" id="CHEBI:15378"/>
        <dbReference type="ChEBI" id="CHEBI:30616"/>
        <dbReference type="ChEBI" id="CHEBI:37721"/>
        <dbReference type="ChEBI" id="CHEBI:61527"/>
        <dbReference type="ChEBI" id="CHEBI:456216"/>
        <dbReference type="EC" id="2.7.1.1"/>
    </reaction>
    <physiologicalReaction direction="left-to-right" evidence="16">
        <dbReference type="Rhea" id="RHEA:16126"/>
    </physiologicalReaction>
</comment>
<evidence type="ECO:0000256" key="7">
    <source>
        <dbReference type="ARBA" id="ARBA00022679"/>
    </source>
</evidence>
<comment type="pathway">
    <text evidence="3">Carbohydrate metabolism; hexose metabolism.</text>
</comment>
<dbReference type="GO" id="GO:0006006">
    <property type="term" value="P:glucose metabolic process"/>
    <property type="evidence" value="ECO:0007669"/>
    <property type="project" value="TreeGrafter"/>
</dbReference>